<organism evidence="11 12">
    <name type="scientific">Strigamia maritima</name>
    <name type="common">European centipede</name>
    <name type="synonym">Geophilus maritimus</name>
    <dbReference type="NCBI Taxonomy" id="126957"/>
    <lineage>
        <taxon>Eukaryota</taxon>
        <taxon>Metazoa</taxon>
        <taxon>Ecdysozoa</taxon>
        <taxon>Arthropoda</taxon>
        <taxon>Myriapoda</taxon>
        <taxon>Chilopoda</taxon>
        <taxon>Pleurostigmophora</taxon>
        <taxon>Geophilomorpha</taxon>
        <taxon>Linotaeniidae</taxon>
        <taxon>Strigamia</taxon>
    </lineage>
</organism>
<dbReference type="EnsemblMetazoa" id="SMAR006978-RA">
    <property type="protein sequence ID" value="SMAR006978-PA"/>
    <property type="gene ID" value="SMAR006978"/>
</dbReference>
<dbReference type="SUPFAM" id="SSF47954">
    <property type="entry name" value="Cyclin-like"/>
    <property type="match status" value="2"/>
</dbReference>
<dbReference type="CDD" id="cd20538">
    <property type="entry name" value="CYCLIN_CCNT_rpt1"/>
    <property type="match status" value="1"/>
</dbReference>
<accession>T1J0D3</accession>
<keyword evidence="3" id="KW-0597">Phosphoprotein</keyword>
<feature type="region of interest" description="Disordered" evidence="9">
    <location>
        <begin position="556"/>
        <end position="605"/>
    </location>
</feature>
<feature type="compositionally biased region" description="Low complexity" evidence="9">
    <location>
        <begin position="789"/>
        <end position="801"/>
    </location>
</feature>
<dbReference type="GO" id="GO:0006357">
    <property type="term" value="P:regulation of transcription by RNA polymerase II"/>
    <property type="evidence" value="ECO:0007669"/>
    <property type="project" value="InterPro"/>
</dbReference>
<feature type="region of interest" description="Disordered" evidence="9">
    <location>
        <begin position="300"/>
        <end position="328"/>
    </location>
</feature>
<feature type="compositionally biased region" description="Low complexity" evidence="9">
    <location>
        <begin position="300"/>
        <end position="313"/>
    </location>
</feature>
<feature type="compositionally biased region" description="Pro residues" evidence="9">
    <location>
        <begin position="854"/>
        <end position="873"/>
    </location>
</feature>
<dbReference type="STRING" id="126957.T1J0D3"/>
<dbReference type="Pfam" id="PF00134">
    <property type="entry name" value="Cyclin_N"/>
    <property type="match status" value="1"/>
</dbReference>
<keyword evidence="5 8" id="KW-0195">Cyclin</keyword>
<dbReference type="SMART" id="SM00385">
    <property type="entry name" value="CYCLIN"/>
    <property type="match status" value="2"/>
</dbReference>
<keyword evidence="12" id="KW-1185">Reference proteome</keyword>
<dbReference type="FunFam" id="1.10.472.10:FF:000004">
    <property type="entry name" value="Cyclin T2"/>
    <property type="match status" value="1"/>
</dbReference>
<feature type="domain" description="Cyclin-like" evidence="10">
    <location>
        <begin position="38"/>
        <end position="154"/>
    </location>
</feature>
<dbReference type="GO" id="GO:0016538">
    <property type="term" value="F:cyclin-dependent protein serine/threonine kinase regulator activity"/>
    <property type="evidence" value="ECO:0007669"/>
    <property type="project" value="InterPro"/>
</dbReference>
<feature type="region of interest" description="Disordered" evidence="9">
    <location>
        <begin position="774"/>
        <end position="801"/>
    </location>
</feature>
<evidence type="ECO:0000256" key="4">
    <source>
        <dbReference type="ARBA" id="ARBA00023015"/>
    </source>
</evidence>
<dbReference type="Pfam" id="PF21797">
    <property type="entry name" value="CycT2-like_C"/>
    <property type="match status" value="1"/>
</dbReference>
<name>T1J0D3_STRMM</name>
<feature type="region of interest" description="Disordered" evidence="9">
    <location>
        <begin position="829"/>
        <end position="873"/>
    </location>
</feature>
<evidence type="ECO:0000256" key="3">
    <source>
        <dbReference type="ARBA" id="ARBA00022553"/>
    </source>
</evidence>
<evidence type="ECO:0000256" key="8">
    <source>
        <dbReference type="RuleBase" id="RU000383"/>
    </source>
</evidence>
<evidence type="ECO:0000259" key="10">
    <source>
        <dbReference type="SMART" id="SM00385"/>
    </source>
</evidence>
<dbReference type="eggNOG" id="KOG0834">
    <property type="taxonomic scope" value="Eukaryota"/>
</dbReference>
<dbReference type="OMA" id="QMANPRI"/>
<dbReference type="GO" id="GO:0005634">
    <property type="term" value="C:nucleus"/>
    <property type="evidence" value="ECO:0007669"/>
    <property type="project" value="UniProtKB-SubCell"/>
</dbReference>
<evidence type="ECO:0000256" key="6">
    <source>
        <dbReference type="ARBA" id="ARBA00023163"/>
    </source>
</evidence>
<feature type="compositionally biased region" description="Basic and acidic residues" evidence="9">
    <location>
        <begin position="559"/>
        <end position="575"/>
    </location>
</feature>
<evidence type="ECO:0000256" key="9">
    <source>
        <dbReference type="SAM" id="MobiDB-lite"/>
    </source>
</evidence>
<dbReference type="InterPro" id="IPR013763">
    <property type="entry name" value="Cyclin-like_dom"/>
</dbReference>
<reference evidence="11" key="2">
    <citation type="submission" date="2015-02" db="UniProtKB">
        <authorList>
            <consortium name="EnsemblMetazoa"/>
        </authorList>
    </citation>
    <scope>IDENTIFICATION</scope>
</reference>
<evidence type="ECO:0000256" key="1">
    <source>
        <dbReference type="ARBA" id="ARBA00004123"/>
    </source>
</evidence>
<comment type="similarity">
    <text evidence="2">Belongs to the cyclin family. Cyclin C subfamily.</text>
</comment>
<evidence type="ECO:0000256" key="2">
    <source>
        <dbReference type="ARBA" id="ARBA00008638"/>
    </source>
</evidence>
<evidence type="ECO:0000256" key="5">
    <source>
        <dbReference type="ARBA" id="ARBA00023127"/>
    </source>
</evidence>
<dbReference type="AlphaFoldDB" id="T1J0D3"/>
<dbReference type="HOGENOM" id="CLU_329100_0_0_1"/>
<protein>
    <recommendedName>
        <fullName evidence="10">Cyclin-like domain-containing protein</fullName>
    </recommendedName>
</protein>
<dbReference type="PANTHER" id="PTHR10026">
    <property type="entry name" value="CYCLIN"/>
    <property type="match status" value="1"/>
</dbReference>
<keyword evidence="4" id="KW-0805">Transcription regulation</keyword>
<dbReference type="InterPro" id="IPR006671">
    <property type="entry name" value="Cyclin_N"/>
</dbReference>
<dbReference type="EMBL" id="JH431734">
    <property type="status" value="NOT_ANNOTATED_CDS"/>
    <property type="molecule type" value="Genomic_DNA"/>
</dbReference>
<dbReference type="Proteomes" id="UP000014500">
    <property type="component" value="Unassembled WGS sequence"/>
</dbReference>
<proteinExistence type="inferred from homology"/>
<keyword evidence="6" id="KW-0804">Transcription</keyword>
<evidence type="ECO:0000313" key="12">
    <source>
        <dbReference type="Proteomes" id="UP000014500"/>
    </source>
</evidence>
<dbReference type="Gene3D" id="1.10.472.10">
    <property type="entry name" value="Cyclin-like"/>
    <property type="match status" value="2"/>
</dbReference>
<reference evidence="12" key="1">
    <citation type="submission" date="2011-05" db="EMBL/GenBank/DDBJ databases">
        <authorList>
            <person name="Richards S.R."/>
            <person name="Qu J."/>
            <person name="Jiang H."/>
            <person name="Jhangiani S.N."/>
            <person name="Agravi P."/>
            <person name="Goodspeed R."/>
            <person name="Gross S."/>
            <person name="Mandapat C."/>
            <person name="Jackson L."/>
            <person name="Mathew T."/>
            <person name="Pu L."/>
            <person name="Thornton R."/>
            <person name="Saada N."/>
            <person name="Wilczek-Boney K.B."/>
            <person name="Lee S."/>
            <person name="Kovar C."/>
            <person name="Wu Y."/>
            <person name="Scherer S.E."/>
            <person name="Worley K.C."/>
            <person name="Muzny D.M."/>
            <person name="Gibbs R."/>
        </authorList>
    </citation>
    <scope>NUCLEOTIDE SEQUENCE</scope>
    <source>
        <strain evidence="12">Brora</strain>
    </source>
</reference>
<dbReference type="InterPro" id="IPR036915">
    <property type="entry name" value="Cyclin-like_sf"/>
</dbReference>
<comment type="subcellular location">
    <subcellularLocation>
        <location evidence="1">Nucleus</location>
    </subcellularLocation>
</comment>
<keyword evidence="7" id="KW-0539">Nucleus</keyword>
<feature type="compositionally biased region" description="Basic and acidic residues" evidence="9">
    <location>
        <begin position="676"/>
        <end position="687"/>
    </location>
</feature>
<feature type="domain" description="Cyclin-like" evidence="10">
    <location>
        <begin position="167"/>
        <end position="255"/>
    </location>
</feature>
<evidence type="ECO:0000256" key="7">
    <source>
        <dbReference type="ARBA" id="ARBA00023242"/>
    </source>
</evidence>
<feature type="compositionally biased region" description="Basic residues" evidence="9">
    <location>
        <begin position="576"/>
        <end position="588"/>
    </location>
</feature>
<dbReference type="InterPro" id="IPR043198">
    <property type="entry name" value="Cyclin/Ssn8"/>
</dbReference>
<feature type="region of interest" description="Disordered" evidence="9">
    <location>
        <begin position="675"/>
        <end position="711"/>
    </location>
</feature>
<feature type="compositionally biased region" description="Basic and acidic residues" evidence="9">
    <location>
        <begin position="699"/>
        <end position="710"/>
    </location>
</feature>
<evidence type="ECO:0000313" key="11">
    <source>
        <dbReference type="EnsemblMetazoa" id="SMAR006978-PA"/>
    </source>
</evidence>
<sequence length="873" mass="97906">MAKEERWYFPKDELQNTVSRKAGIDADKELSYRQQAANFIQDMGIRLPVYPFVYATLTRDLVLPLVFINQLCINTAIVYMHRFYMFHPFSRFHRNAIATCALFLAAKVEEQPRKLEHVIKVGQMCLYGSAPVDSSEAYLEQAQQLVMNENVMLQTLGFDVAIDHPHTHIVKCCQLVRASKDLAQTSYIMATTSLHLTTMCLQYKPTVVACVCIHLACKWANWEIPCSSEGKNWFWYVDKAVTLELLRELTAEFLAILDKCPSRLKKTLMSASCGKQEGGASRRLRADVLAVGNSLLSGLTSSSSSNYSEKSCSPIVPHKSDKHGDAGDSCDAMKHSDFSEIATIEKMARSEKQNEAMMKHAAAFSHHHNLAAGERAALKDQTLASVKPQPVPHPVGHHSRTSVEPKLPALASAAPKKNHRSEKVKTPIAIKEKERVDKMAAHSNKYFKSNSPTAGARHDKMRHKKDTDAAVSNHMNPSNLLCPNGKESTNKLIPVEIKSPRLPEHELVTQRTEPEEELSTIDAKCLRLPVSESNIQAAVRQAIRLEKQSVEPMILPLDVPKHPGERVRQPQERHEKREKHKHREKMSKHANAAQSAPSAQQMANPRIKLTIPKERLNAPIESNGGGATTKPDTGIKLKLSKQMYTAPQPKDLASSSGGGEALKLKIKLPKAAKTGYEVKNERKREAEAPLNPTTSPKVPRMETRLSRKEDDETTTYYNMAAQQQQRLQSLMNVNPYLQQQELEQHKLLPTVDLSANNVLSHHRNKMAPQYNVNPQQNCVRKQKNHSRSQRSLPPMQMPQQQHSFQQINAGPYPYTQFFPVHNMMGGFYPPQQLGAPRPPMQQVEGHSFHHGPSLGPPPLPRDPPPPMPPPPPE</sequence>
<feature type="compositionally biased region" description="Basic and acidic residues" evidence="9">
    <location>
        <begin position="318"/>
        <end position="328"/>
    </location>
</feature>
<feature type="compositionally biased region" description="Low complexity" evidence="9">
    <location>
        <begin position="590"/>
        <end position="605"/>
    </location>
</feature>